<evidence type="ECO:0000256" key="1">
    <source>
        <dbReference type="ARBA" id="ARBA00010886"/>
    </source>
</evidence>
<comment type="caution">
    <text evidence="12">The sequence shown here is derived from an EMBL/GenBank/DDBJ whole genome shotgun (WGS) entry which is preliminary data.</text>
</comment>
<evidence type="ECO:0000256" key="10">
    <source>
        <dbReference type="SAM" id="Coils"/>
    </source>
</evidence>
<dbReference type="PROSITE" id="PS50011">
    <property type="entry name" value="PROTEIN_KINASE_DOM"/>
    <property type="match status" value="1"/>
</dbReference>
<dbReference type="Proteomes" id="UP000187209">
    <property type="component" value="Unassembled WGS sequence"/>
</dbReference>
<evidence type="ECO:0000259" key="11">
    <source>
        <dbReference type="PROSITE" id="PS50011"/>
    </source>
</evidence>
<comment type="catalytic activity">
    <reaction evidence="9">
        <text>L-seryl-[protein] + ATP = O-phospho-L-seryl-[protein] + ADP + H(+)</text>
        <dbReference type="Rhea" id="RHEA:17989"/>
        <dbReference type="Rhea" id="RHEA-COMP:9863"/>
        <dbReference type="Rhea" id="RHEA-COMP:11604"/>
        <dbReference type="ChEBI" id="CHEBI:15378"/>
        <dbReference type="ChEBI" id="CHEBI:29999"/>
        <dbReference type="ChEBI" id="CHEBI:30616"/>
        <dbReference type="ChEBI" id="CHEBI:83421"/>
        <dbReference type="ChEBI" id="CHEBI:456216"/>
        <dbReference type="EC" id="2.7.11.1"/>
    </reaction>
</comment>
<dbReference type="PANTHER" id="PTHR44899">
    <property type="entry name" value="CAMK FAMILY PROTEIN KINASE"/>
    <property type="match status" value="1"/>
</dbReference>
<dbReference type="PROSITE" id="PS00108">
    <property type="entry name" value="PROTEIN_KINASE_ST"/>
    <property type="match status" value="1"/>
</dbReference>
<dbReference type="Pfam" id="PF00069">
    <property type="entry name" value="Pkinase"/>
    <property type="match status" value="1"/>
</dbReference>
<dbReference type="PIRSF" id="PIRSF000654">
    <property type="entry name" value="Integrin-linked_kinase"/>
    <property type="match status" value="1"/>
</dbReference>
<keyword evidence="13" id="KW-1185">Reference proteome</keyword>
<dbReference type="InterPro" id="IPR008271">
    <property type="entry name" value="Ser/Thr_kinase_AS"/>
</dbReference>
<protein>
    <recommendedName>
        <fullName evidence="2">non-specific serine/threonine protein kinase</fullName>
        <ecNumber evidence="2">2.7.11.1</ecNumber>
    </recommendedName>
</protein>
<name>A0A1R2BH88_9CILI</name>
<dbReference type="GO" id="GO:0005524">
    <property type="term" value="F:ATP binding"/>
    <property type="evidence" value="ECO:0007669"/>
    <property type="project" value="UniProtKB-KW"/>
</dbReference>
<evidence type="ECO:0000256" key="6">
    <source>
        <dbReference type="ARBA" id="ARBA00022777"/>
    </source>
</evidence>
<accession>A0A1R2BH88</accession>
<reference evidence="12 13" key="1">
    <citation type="submission" date="2016-11" db="EMBL/GenBank/DDBJ databases">
        <title>The macronuclear genome of Stentor coeruleus: a giant cell with tiny introns.</title>
        <authorList>
            <person name="Slabodnick M."/>
            <person name="Ruby J.G."/>
            <person name="Reiff S.B."/>
            <person name="Swart E.C."/>
            <person name="Gosai S."/>
            <person name="Prabakaran S."/>
            <person name="Witkowska E."/>
            <person name="Larue G.E."/>
            <person name="Fisher S."/>
            <person name="Freeman R.M."/>
            <person name="Gunawardena J."/>
            <person name="Chu W."/>
            <person name="Stover N.A."/>
            <person name="Gregory B.D."/>
            <person name="Nowacki M."/>
            <person name="Derisi J."/>
            <person name="Roy S.W."/>
            <person name="Marshall W.F."/>
            <person name="Sood P."/>
        </authorList>
    </citation>
    <scope>NUCLEOTIDE SEQUENCE [LARGE SCALE GENOMIC DNA]</scope>
    <source>
        <strain evidence="12">WM001</strain>
    </source>
</reference>
<evidence type="ECO:0000256" key="4">
    <source>
        <dbReference type="ARBA" id="ARBA00022679"/>
    </source>
</evidence>
<dbReference type="EMBL" id="MPUH01000649">
    <property type="protein sequence ID" value="OMJ76132.1"/>
    <property type="molecule type" value="Genomic_DNA"/>
</dbReference>
<keyword evidence="10" id="KW-0175">Coiled coil</keyword>
<dbReference type="CDD" id="cd08217">
    <property type="entry name" value="STKc_Nek2"/>
    <property type="match status" value="1"/>
</dbReference>
<proteinExistence type="inferred from homology"/>
<dbReference type="PANTHER" id="PTHR44899:SF10">
    <property type="entry name" value="NIMA-RELATED KINASE 2"/>
    <property type="match status" value="1"/>
</dbReference>
<keyword evidence="7" id="KW-0067">ATP-binding</keyword>
<evidence type="ECO:0000256" key="2">
    <source>
        <dbReference type="ARBA" id="ARBA00012513"/>
    </source>
</evidence>
<dbReference type="InterPro" id="IPR051131">
    <property type="entry name" value="NEK_Ser/Thr_kinase_NIMA"/>
</dbReference>
<dbReference type="AlphaFoldDB" id="A0A1R2BH88"/>
<evidence type="ECO:0000256" key="5">
    <source>
        <dbReference type="ARBA" id="ARBA00022741"/>
    </source>
</evidence>
<organism evidence="12 13">
    <name type="scientific">Stentor coeruleus</name>
    <dbReference type="NCBI Taxonomy" id="5963"/>
    <lineage>
        <taxon>Eukaryota</taxon>
        <taxon>Sar</taxon>
        <taxon>Alveolata</taxon>
        <taxon>Ciliophora</taxon>
        <taxon>Postciliodesmatophora</taxon>
        <taxon>Heterotrichea</taxon>
        <taxon>Heterotrichida</taxon>
        <taxon>Stentoridae</taxon>
        <taxon>Stentor</taxon>
    </lineage>
</organism>
<dbReference type="FunFam" id="3.30.200.20:FF:000097">
    <property type="entry name" value="Probable serine/threonine-protein kinase nek1"/>
    <property type="match status" value="1"/>
</dbReference>
<keyword evidence="6" id="KW-0418">Kinase</keyword>
<sequence length="322" mass="37824">MENYEIIQTIGEGSFGQVSKIRRKADGKLLVWKEIKYGAMNEREKQQLVAEVNILRELRHPNIVRYYDRLIDKVNSRIYIVMEFCEGGDMSGVIKKCKRDRDFLPEEIIWKIFMQIVLALHECHKRKDGKILHRDLKPANIFLDSSMNVKLGDFGLSRMMGQESEFAKTHVGTPYYMSPEQITDSHYNEKSDIWSLGCLLYEFASLSRPFEAPNAGALAVKIKSGKVEKLPTRYSEELQRVVNWMLNMDPNMRPSVEDLLNLSQVSLRIREKKFRENQLALKKKEEELKKKEAEINAIEEENRLKRLELDERENKLRELELR</sequence>
<evidence type="ECO:0000256" key="7">
    <source>
        <dbReference type="ARBA" id="ARBA00022840"/>
    </source>
</evidence>
<keyword evidence="4" id="KW-0808">Transferase</keyword>
<dbReference type="InterPro" id="IPR000719">
    <property type="entry name" value="Prot_kinase_dom"/>
</dbReference>
<dbReference type="GO" id="GO:0004674">
    <property type="term" value="F:protein serine/threonine kinase activity"/>
    <property type="evidence" value="ECO:0007669"/>
    <property type="project" value="UniProtKB-KW"/>
</dbReference>
<evidence type="ECO:0000313" key="12">
    <source>
        <dbReference type="EMBL" id="OMJ76132.1"/>
    </source>
</evidence>
<dbReference type="OrthoDB" id="248923at2759"/>
<dbReference type="FunFam" id="1.10.510.10:FF:000356">
    <property type="entry name" value="Serine/threonine-protein kinase Nek2"/>
    <property type="match status" value="1"/>
</dbReference>
<feature type="domain" description="Protein kinase" evidence="11">
    <location>
        <begin position="4"/>
        <end position="267"/>
    </location>
</feature>
<keyword evidence="5" id="KW-0547">Nucleotide-binding</keyword>
<keyword evidence="3" id="KW-0723">Serine/threonine-protein kinase</keyword>
<feature type="coiled-coil region" evidence="10">
    <location>
        <begin position="274"/>
        <end position="322"/>
    </location>
</feature>
<dbReference type="Gene3D" id="3.30.200.20">
    <property type="entry name" value="Phosphorylase Kinase, domain 1"/>
    <property type="match status" value="2"/>
</dbReference>
<comment type="similarity">
    <text evidence="1">Belongs to the protein kinase superfamily. NEK Ser/Thr protein kinase family. NIMA subfamily.</text>
</comment>
<evidence type="ECO:0000256" key="3">
    <source>
        <dbReference type="ARBA" id="ARBA00022527"/>
    </source>
</evidence>
<evidence type="ECO:0000256" key="9">
    <source>
        <dbReference type="ARBA" id="ARBA00048679"/>
    </source>
</evidence>
<comment type="catalytic activity">
    <reaction evidence="8">
        <text>L-threonyl-[protein] + ATP = O-phospho-L-threonyl-[protein] + ADP + H(+)</text>
        <dbReference type="Rhea" id="RHEA:46608"/>
        <dbReference type="Rhea" id="RHEA-COMP:11060"/>
        <dbReference type="Rhea" id="RHEA-COMP:11605"/>
        <dbReference type="ChEBI" id="CHEBI:15378"/>
        <dbReference type="ChEBI" id="CHEBI:30013"/>
        <dbReference type="ChEBI" id="CHEBI:30616"/>
        <dbReference type="ChEBI" id="CHEBI:61977"/>
        <dbReference type="ChEBI" id="CHEBI:456216"/>
        <dbReference type="EC" id="2.7.11.1"/>
    </reaction>
</comment>
<dbReference type="InterPro" id="IPR011009">
    <property type="entry name" value="Kinase-like_dom_sf"/>
</dbReference>
<dbReference type="Gene3D" id="1.10.510.10">
    <property type="entry name" value="Transferase(Phosphotransferase) domain 1"/>
    <property type="match status" value="1"/>
</dbReference>
<dbReference type="SMART" id="SM00220">
    <property type="entry name" value="S_TKc"/>
    <property type="match status" value="1"/>
</dbReference>
<gene>
    <name evidence="12" type="ORF">SteCoe_24575</name>
</gene>
<evidence type="ECO:0000313" key="13">
    <source>
        <dbReference type="Proteomes" id="UP000187209"/>
    </source>
</evidence>
<dbReference type="EC" id="2.7.11.1" evidence="2"/>
<evidence type="ECO:0000256" key="8">
    <source>
        <dbReference type="ARBA" id="ARBA00047899"/>
    </source>
</evidence>
<dbReference type="SUPFAM" id="SSF56112">
    <property type="entry name" value="Protein kinase-like (PK-like)"/>
    <property type="match status" value="1"/>
</dbReference>